<dbReference type="PANTHER" id="PTHR46989">
    <property type="entry name" value="USP DOMAIN-CONTAINING PROTEIN"/>
    <property type="match status" value="1"/>
</dbReference>
<reference evidence="2" key="1">
    <citation type="submission" date="2021-04" db="EMBL/GenBank/DDBJ databases">
        <authorList>
            <consortium name="Molecular Ecology Group"/>
        </authorList>
    </citation>
    <scope>NUCLEOTIDE SEQUENCE</scope>
</reference>
<evidence type="ECO:0000313" key="2">
    <source>
        <dbReference type="EMBL" id="CAG5129210.1"/>
    </source>
</evidence>
<proteinExistence type="predicted"/>
<name>A0A8S3ZN34_9EUPU</name>
<dbReference type="PRINTS" id="PR01438">
    <property type="entry name" value="UNVRSLSTRESS"/>
</dbReference>
<dbReference type="AlphaFoldDB" id="A0A8S3ZN34"/>
<dbReference type="Gene3D" id="3.40.50.620">
    <property type="entry name" value="HUPs"/>
    <property type="match status" value="1"/>
</dbReference>
<evidence type="ECO:0000313" key="3">
    <source>
        <dbReference type="Proteomes" id="UP000678393"/>
    </source>
</evidence>
<protein>
    <recommendedName>
        <fullName evidence="1">UspA domain-containing protein</fullName>
    </recommendedName>
</protein>
<accession>A0A8S3ZN34</accession>
<dbReference type="InterPro" id="IPR006015">
    <property type="entry name" value="Universal_stress_UspA"/>
</dbReference>
<gene>
    <name evidence="2" type="ORF">CUNI_LOCUS14768</name>
</gene>
<dbReference type="InterPro" id="IPR006016">
    <property type="entry name" value="UspA"/>
</dbReference>
<dbReference type="EMBL" id="CAJHNH020003401">
    <property type="protein sequence ID" value="CAG5129210.1"/>
    <property type="molecule type" value="Genomic_DNA"/>
</dbReference>
<dbReference type="Pfam" id="PF00582">
    <property type="entry name" value="Usp"/>
    <property type="match status" value="1"/>
</dbReference>
<dbReference type="OrthoDB" id="843225at2759"/>
<dbReference type="SUPFAM" id="SSF52402">
    <property type="entry name" value="Adenine nucleotide alpha hydrolases-like"/>
    <property type="match status" value="1"/>
</dbReference>
<organism evidence="2 3">
    <name type="scientific">Candidula unifasciata</name>
    <dbReference type="NCBI Taxonomy" id="100452"/>
    <lineage>
        <taxon>Eukaryota</taxon>
        <taxon>Metazoa</taxon>
        <taxon>Spiralia</taxon>
        <taxon>Lophotrochozoa</taxon>
        <taxon>Mollusca</taxon>
        <taxon>Gastropoda</taxon>
        <taxon>Heterobranchia</taxon>
        <taxon>Euthyneura</taxon>
        <taxon>Panpulmonata</taxon>
        <taxon>Eupulmonata</taxon>
        <taxon>Stylommatophora</taxon>
        <taxon>Helicina</taxon>
        <taxon>Helicoidea</taxon>
        <taxon>Geomitridae</taxon>
        <taxon>Candidula</taxon>
    </lineage>
</organism>
<dbReference type="CDD" id="cd23659">
    <property type="entry name" value="USP_At3g01520-like"/>
    <property type="match status" value="1"/>
</dbReference>
<dbReference type="PANTHER" id="PTHR46989:SF3">
    <property type="entry name" value="USPA DOMAIN-CONTAINING PROTEIN"/>
    <property type="match status" value="1"/>
</dbReference>
<keyword evidence="3" id="KW-1185">Reference proteome</keyword>
<dbReference type="InterPro" id="IPR014729">
    <property type="entry name" value="Rossmann-like_a/b/a_fold"/>
</dbReference>
<feature type="domain" description="UspA" evidence="1">
    <location>
        <begin position="7"/>
        <end position="153"/>
    </location>
</feature>
<comment type="caution">
    <text evidence="2">The sequence shown here is derived from an EMBL/GenBank/DDBJ whole genome shotgun (WGS) entry which is preliminary data.</text>
</comment>
<evidence type="ECO:0000259" key="1">
    <source>
        <dbReference type="Pfam" id="PF00582"/>
    </source>
</evidence>
<dbReference type="Proteomes" id="UP000678393">
    <property type="component" value="Unassembled WGS sequence"/>
</dbReference>
<sequence>MTNPRVCVIAVDGSDDSEYALHWYSKHVHKVDDKAVLVFVPEHHGLLHASRWENTVYALNRDLPESMSDGEQDQIKSELLKFAEKLLNLGIAGKVKNVLAAKPEEGILRVAEEESADMIVVGSRGRGAFHRTFVGSICDHLVHHSHCAVVVCKRPPKGAPELYPEEPKC</sequence>